<evidence type="ECO:0000256" key="1">
    <source>
        <dbReference type="ARBA" id="ARBA00004141"/>
    </source>
</evidence>
<feature type="transmembrane region" description="Helical" evidence="6">
    <location>
        <begin position="396"/>
        <end position="416"/>
    </location>
</feature>
<dbReference type="Proteomes" id="UP000813423">
    <property type="component" value="Unassembled WGS sequence"/>
</dbReference>
<dbReference type="EMBL" id="JAIBSC010000035">
    <property type="protein sequence ID" value="KAH1906616.1"/>
    <property type="molecule type" value="Genomic_DNA"/>
</dbReference>
<feature type="transmembrane region" description="Helical" evidence="6">
    <location>
        <begin position="84"/>
        <end position="105"/>
    </location>
</feature>
<comment type="caution">
    <text evidence="7">The sequence shown here is derived from an EMBL/GenBank/DDBJ whole genome shotgun (WGS) entry which is preliminary data.</text>
</comment>
<dbReference type="AlphaFoldDB" id="A0A229WRL3"/>
<feature type="transmembrane region" description="Helical" evidence="6">
    <location>
        <begin position="208"/>
        <end position="230"/>
    </location>
</feature>
<protein>
    <recommendedName>
        <fullName evidence="9">Amino acid permease</fullName>
    </recommendedName>
</protein>
<dbReference type="Pfam" id="PF13520">
    <property type="entry name" value="AA_permease_2"/>
    <property type="match status" value="1"/>
</dbReference>
<evidence type="ECO:0000256" key="4">
    <source>
        <dbReference type="ARBA" id="ARBA00022989"/>
    </source>
</evidence>
<dbReference type="Gene3D" id="1.20.1740.10">
    <property type="entry name" value="Amino acid/polyamine transporter I"/>
    <property type="match status" value="1"/>
</dbReference>
<evidence type="ECO:0000313" key="8">
    <source>
        <dbReference type="Proteomes" id="UP000813423"/>
    </source>
</evidence>
<sequence length="554" mass="59854">MAPTTQHHSDLLVDQDEVPVIGEQDRSETSSQDDAALLKSMGYKPVLHRTYTLLENFSTTFAALYFVGGVRVTFSTGIAAGGNLAYWTSYLVTMVFTFITAAVIAEVCSASPSAGSIYLWAAEAGGPRFGRLLGFTVAWWSTTAWTTFCASNTQAAVNYMLSELTVFNVDFPTDSGDVKFRAVQWICTEILLALAALINFLPPKYFRFVFYLSSTMVLLDFVLNIIWLPIGAHDTWGFRSAHEAFMSTYNGTGAPPAWNWCLSYLATAGILIGFDASGHVAEETKNAAVTAARGIFWSTVASGVGGLATIILFLFCAPDADTLFSFGSPQPFVSLYAVVLGKGGHVFMNIICIVALWLNTAIAIVAASRLVFAVARDGVLPFSGWVSRVHNGQPRNAVVVVWTVAALVTCTLLPSSVAFTSLVSAAGVPSAAAYGLICLGRLLCTPKRFPKPKWSLGRLSKPFQFIGVFWNAWVVAILFSPYAFPVTGENLNYAPIIMAGVTILALISYFVMPEDAWLPRNRISHFIDSKGAVSETVEEVGSSRMAQHEGTASQ</sequence>
<dbReference type="PIRSF" id="PIRSF006060">
    <property type="entry name" value="AA_transporter"/>
    <property type="match status" value="1"/>
</dbReference>
<dbReference type="GO" id="GO:0016020">
    <property type="term" value="C:membrane"/>
    <property type="evidence" value="ECO:0007669"/>
    <property type="project" value="UniProtKB-SubCell"/>
</dbReference>
<feature type="transmembrane region" description="Helical" evidence="6">
    <location>
        <begin position="182"/>
        <end position="201"/>
    </location>
</feature>
<dbReference type="InterPro" id="IPR002293">
    <property type="entry name" value="AA/rel_permease1"/>
</dbReference>
<dbReference type="PANTHER" id="PTHR45649:SF13">
    <property type="entry name" value="THIAMINE TRANSPORTER THI9"/>
    <property type="match status" value="1"/>
</dbReference>
<name>A0A229WRL3_ASPFM</name>
<evidence type="ECO:0000256" key="2">
    <source>
        <dbReference type="ARBA" id="ARBA00022448"/>
    </source>
</evidence>
<feature type="transmembrane region" description="Helical" evidence="6">
    <location>
        <begin position="465"/>
        <end position="484"/>
    </location>
</feature>
<dbReference type="GO" id="GO:0022857">
    <property type="term" value="F:transmembrane transporter activity"/>
    <property type="evidence" value="ECO:0007669"/>
    <property type="project" value="InterPro"/>
</dbReference>
<proteinExistence type="predicted"/>
<organism evidence="7 8">
    <name type="scientific">Aspergillus fumigatus</name>
    <name type="common">Neosartorya fumigata</name>
    <dbReference type="NCBI Taxonomy" id="746128"/>
    <lineage>
        <taxon>Eukaryota</taxon>
        <taxon>Fungi</taxon>
        <taxon>Dikarya</taxon>
        <taxon>Ascomycota</taxon>
        <taxon>Pezizomycotina</taxon>
        <taxon>Eurotiomycetes</taxon>
        <taxon>Eurotiomycetidae</taxon>
        <taxon>Eurotiales</taxon>
        <taxon>Aspergillaceae</taxon>
        <taxon>Aspergillus</taxon>
        <taxon>Aspergillus subgen. Fumigati</taxon>
    </lineage>
</organism>
<feature type="transmembrane region" description="Helical" evidence="6">
    <location>
        <begin position="422"/>
        <end position="444"/>
    </location>
</feature>
<reference evidence="7" key="1">
    <citation type="submission" date="2021-08" db="EMBL/GenBank/DDBJ databases">
        <title>Global Aspergillus fumigatus from environmental and clinical sources.</title>
        <authorList>
            <person name="Barber A."/>
            <person name="Sae-Ong T."/>
        </authorList>
    </citation>
    <scope>NUCLEOTIDE SEQUENCE</scope>
    <source>
        <strain evidence="7">NRZ-2016-071</strain>
    </source>
</reference>
<feature type="transmembrane region" description="Helical" evidence="6">
    <location>
        <begin position="346"/>
        <end position="375"/>
    </location>
</feature>
<feature type="transmembrane region" description="Helical" evidence="6">
    <location>
        <begin position="257"/>
        <end position="274"/>
    </location>
</feature>
<dbReference type="PANTHER" id="PTHR45649">
    <property type="entry name" value="AMINO-ACID PERMEASE BAT1"/>
    <property type="match status" value="1"/>
</dbReference>
<evidence type="ECO:0000256" key="3">
    <source>
        <dbReference type="ARBA" id="ARBA00022692"/>
    </source>
</evidence>
<feature type="transmembrane region" description="Helical" evidence="6">
    <location>
        <begin position="490"/>
        <end position="512"/>
    </location>
</feature>
<accession>A0A229WRL3</accession>
<evidence type="ECO:0000256" key="5">
    <source>
        <dbReference type="ARBA" id="ARBA00023136"/>
    </source>
</evidence>
<comment type="subcellular location">
    <subcellularLocation>
        <location evidence="1">Membrane</location>
        <topology evidence="1">Multi-pass membrane protein</topology>
    </subcellularLocation>
</comment>
<evidence type="ECO:0000256" key="6">
    <source>
        <dbReference type="SAM" id="Phobius"/>
    </source>
</evidence>
<dbReference type="OMA" id="AFMSTYN"/>
<evidence type="ECO:0008006" key="9">
    <source>
        <dbReference type="Google" id="ProtNLM"/>
    </source>
</evidence>
<keyword evidence="4 6" id="KW-1133">Transmembrane helix</keyword>
<keyword evidence="3 6" id="KW-0812">Transmembrane</keyword>
<gene>
    <name evidence="7" type="ORF">KXV57_005241</name>
</gene>
<evidence type="ECO:0000313" key="7">
    <source>
        <dbReference type="EMBL" id="KAH1906616.1"/>
    </source>
</evidence>
<keyword evidence="2" id="KW-0813">Transport</keyword>
<keyword evidence="5 6" id="KW-0472">Membrane</keyword>
<feature type="transmembrane region" description="Helical" evidence="6">
    <location>
        <begin position="51"/>
        <end position="72"/>
    </location>
</feature>
<feature type="transmembrane region" description="Helical" evidence="6">
    <location>
        <begin position="295"/>
        <end position="315"/>
    </location>
</feature>